<dbReference type="GO" id="GO:0050661">
    <property type="term" value="F:NADP binding"/>
    <property type="evidence" value="ECO:0007669"/>
    <property type="project" value="InterPro"/>
</dbReference>
<evidence type="ECO:0000313" key="3">
    <source>
        <dbReference type="Proteomes" id="UP000026682"/>
    </source>
</evidence>
<name>A0A158M327_9BORD</name>
<dbReference type="Proteomes" id="UP000026682">
    <property type="component" value="Unassembled WGS sequence"/>
</dbReference>
<dbReference type="InterPro" id="IPR006115">
    <property type="entry name" value="6PGDH_NADP-bd"/>
</dbReference>
<evidence type="ECO:0000313" key="2">
    <source>
        <dbReference type="EMBL" id="KAK88670.1"/>
    </source>
</evidence>
<dbReference type="GeneID" id="93121056"/>
<proteinExistence type="predicted"/>
<dbReference type="AlphaFoldDB" id="A0A158M327"/>
<dbReference type="STRING" id="35814.BBB42_03720"/>
<dbReference type="SUPFAM" id="SSF51735">
    <property type="entry name" value="NAD(P)-binding Rossmann-fold domains"/>
    <property type="match status" value="1"/>
</dbReference>
<feature type="domain" description="6-phosphogluconate dehydrogenase NADP-binding" evidence="1">
    <location>
        <begin position="4"/>
        <end position="99"/>
    </location>
</feature>
<evidence type="ECO:0000259" key="1">
    <source>
        <dbReference type="Pfam" id="PF03446"/>
    </source>
</evidence>
<dbReference type="RefSeq" id="WP_025341341.1">
    <property type="nucleotide sequence ID" value="NZ_JFZZ01000112.1"/>
</dbReference>
<dbReference type="Gene3D" id="3.40.50.720">
    <property type="entry name" value="NAD(P)-binding Rossmann-like Domain"/>
    <property type="match status" value="1"/>
</dbReference>
<accession>A0A158M327</accession>
<gene>
    <name evidence="2" type="ORF">L497_0059</name>
</gene>
<sequence>MMDTISIIGLTDTGTQAARQLLATQPECDLTVYDRDPVRGEVFRGQATLAGSPAEALRESHLIVLALSDSHEIDRVLQRYSDGDVNAPLHGKHILDLCPHAEDWGRRLAHAIRAASGIYRASTARELPDLIAGAVASRST</sequence>
<dbReference type="PATRIC" id="fig|1331206.3.peg.2774"/>
<dbReference type="EMBL" id="JFZZ01000112">
    <property type="protein sequence ID" value="KAK88670.1"/>
    <property type="molecule type" value="Genomic_DNA"/>
</dbReference>
<organism evidence="2 3">
    <name type="scientific">Bordetella holmesii CDC-H585-BH</name>
    <dbReference type="NCBI Taxonomy" id="1331206"/>
    <lineage>
        <taxon>Bacteria</taxon>
        <taxon>Pseudomonadati</taxon>
        <taxon>Pseudomonadota</taxon>
        <taxon>Betaproteobacteria</taxon>
        <taxon>Burkholderiales</taxon>
        <taxon>Alcaligenaceae</taxon>
        <taxon>Bordetella</taxon>
    </lineage>
</organism>
<comment type="caution">
    <text evidence="2">The sequence shown here is derived from an EMBL/GenBank/DDBJ whole genome shotgun (WGS) entry which is preliminary data.</text>
</comment>
<dbReference type="InterPro" id="IPR036291">
    <property type="entry name" value="NAD(P)-bd_dom_sf"/>
</dbReference>
<protein>
    <submittedName>
        <fullName evidence="2">Phosphogluconate dehydrogenase (Decarboxylating), NAD binding domain protein</fullName>
    </submittedName>
</protein>
<dbReference type="Pfam" id="PF03446">
    <property type="entry name" value="NAD_binding_2"/>
    <property type="match status" value="1"/>
</dbReference>
<reference evidence="2 3" key="1">
    <citation type="submission" date="2014-03" db="EMBL/GenBank/DDBJ databases">
        <title>Genome sequence of Bordetella holmseii.</title>
        <authorList>
            <person name="Harvill E."/>
            <person name="Goodfield L.L."/>
            <person name="Ivanov Y."/>
            <person name="Meyer J.A."/>
            <person name="Newth C."/>
            <person name="Cassiday P."/>
            <person name="Tondella M.L."/>
            <person name="Liao P."/>
            <person name="Zimmerman J."/>
            <person name="Meert K."/>
            <person name="Wessel D."/>
            <person name="Berger J."/>
            <person name="Dean J.M."/>
            <person name="Holubkov R."/>
            <person name="Burr J."/>
            <person name="Liu T."/>
            <person name="Brinkac L.M."/>
            <person name="Sanka R."/>
            <person name="Kim M."/>
            <person name="Losada L."/>
        </authorList>
    </citation>
    <scope>NUCLEOTIDE SEQUENCE [LARGE SCALE GENOMIC DNA]</scope>
    <source>
        <strain evidence="2 3">CDC-H585-BH</strain>
    </source>
</reference>